<evidence type="ECO:0000313" key="11">
    <source>
        <dbReference type="EMBL" id="CAF3695835.1"/>
    </source>
</evidence>
<keyword evidence="4" id="KW-0862">Zinc</keyword>
<comment type="caution">
    <text evidence="10">The sequence shown here is derived from an EMBL/GenBank/DDBJ whole genome shotgun (WGS) entry which is preliminary data.</text>
</comment>
<evidence type="ECO:0000313" key="12">
    <source>
        <dbReference type="Proteomes" id="UP000663829"/>
    </source>
</evidence>
<evidence type="ECO:0000256" key="1">
    <source>
        <dbReference type="ARBA" id="ARBA00022723"/>
    </source>
</evidence>
<evidence type="ECO:0000256" key="8">
    <source>
        <dbReference type="SAM" id="MobiDB-lite"/>
    </source>
</evidence>
<dbReference type="Pfam" id="PF13445">
    <property type="entry name" value="zf-RING_UBOX"/>
    <property type="match status" value="1"/>
</dbReference>
<feature type="domain" description="RING-type" evidence="9">
    <location>
        <begin position="354"/>
        <end position="395"/>
    </location>
</feature>
<dbReference type="InterPro" id="IPR011042">
    <property type="entry name" value="6-blade_b-propeller_TolB-like"/>
</dbReference>
<feature type="region of interest" description="Disordered" evidence="8">
    <location>
        <begin position="692"/>
        <end position="743"/>
    </location>
</feature>
<dbReference type="Gene3D" id="2.120.10.30">
    <property type="entry name" value="TolB, C-terminal domain"/>
    <property type="match status" value="1"/>
</dbReference>
<dbReference type="InterPro" id="IPR013083">
    <property type="entry name" value="Znf_RING/FYVE/PHD"/>
</dbReference>
<keyword evidence="2" id="KW-0677">Repeat</keyword>
<dbReference type="Proteomes" id="UP000663829">
    <property type="component" value="Unassembled WGS sequence"/>
</dbReference>
<accession>A0A814AM83</accession>
<evidence type="ECO:0000256" key="4">
    <source>
        <dbReference type="ARBA" id="ARBA00022833"/>
    </source>
</evidence>
<dbReference type="Proteomes" id="UP000681722">
    <property type="component" value="Unassembled WGS sequence"/>
</dbReference>
<evidence type="ECO:0000256" key="2">
    <source>
        <dbReference type="ARBA" id="ARBA00022737"/>
    </source>
</evidence>
<evidence type="ECO:0000259" key="9">
    <source>
        <dbReference type="PROSITE" id="PS50089"/>
    </source>
</evidence>
<dbReference type="GO" id="GO:0008270">
    <property type="term" value="F:zinc ion binding"/>
    <property type="evidence" value="ECO:0007669"/>
    <property type="project" value="UniProtKB-KW"/>
</dbReference>
<dbReference type="InterPro" id="IPR047153">
    <property type="entry name" value="TRIM45/56/19-like"/>
</dbReference>
<keyword evidence="7" id="KW-0175">Coiled coil</keyword>
<dbReference type="Gene3D" id="3.30.40.10">
    <property type="entry name" value="Zinc/RING finger domain, C3HC4 (zinc finger)"/>
    <property type="match status" value="1"/>
</dbReference>
<gene>
    <name evidence="10" type="ORF">GPM918_LOCUS9376</name>
    <name evidence="11" type="ORF">SRO942_LOCUS9377</name>
</gene>
<dbReference type="InterPro" id="IPR001258">
    <property type="entry name" value="NHL_repeat"/>
</dbReference>
<dbReference type="InterPro" id="IPR027370">
    <property type="entry name" value="Znf-RING_euk"/>
</dbReference>
<dbReference type="SUPFAM" id="SSF57850">
    <property type="entry name" value="RING/U-box"/>
    <property type="match status" value="1"/>
</dbReference>
<dbReference type="SMART" id="SM00184">
    <property type="entry name" value="RING"/>
    <property type="match status" value="1"/>
</dbReference>
<feature type="coiled-coil region" evidence="7">
    <location>
        <begin position="504"/>
        <end position="557"/>
    </location>
</feature>
<keyword evidence="1" id="KW-0479">Metal-binding</keyword>
<dbReference type="OrthoDB" id="192247at2759"/>
<feature type="repeat" description="NHL" evidence="6">
    <location>
        <begin position="816"/>
        <end position="853"/>
    </location>
</feature>
<name>A0A814AM83_9BILA</name>
<evidence type="ECO:0000256" key="5">
    <source>
        <dbReference type="PROSITE-ProRule" id="PRU00175"/>
    </source>
</evidence>
<dbReference type="PANTHER" id="PTHR25462">
    <property type="entry name" value="BONUS, ISOFORM C-RELATED"/>
    <property type="match status" value="1"/>
</dbReference>
<dbReference type="PROSITE" id="PS51125">
    <property type="entry name" value="NHL"/>
    <property type="match status" value="1"/>
</dbReference>
<dbReference type="EMBL" id="CAJOBC010001737">
    <property type="protein sequence ID" value="CAF3695835.1"/>
    <property type="molecule type" value="Genomic_DNA"/>
</dbReference>
<dbReference type="SUPFAM" id="SSF101898">
    <property type="entry name" value="NHL repeat"/>
    <property type="match status" value="1"/>
</dbReference>
<dbReference type="InterPro" id="IPR001841">
    <property type="entry name" value="Znf_RING"/>
</dbReference>
<protein>
    <recommendedName>
        <fullName evidence="9">RING-type domain-containing protein</fullName>
    </recommendedName>
</protein>
<dbReference type="PROSITE" id="PS50089">
    <property type="entry name" value="ZF_RING_2"/>
    <property type="match status" value="1"/>
</dbReference>
<keyword evidence="3 5" id="KW-0863">Zinc-finger</keyword>
<keyword evidence="12" id="KW-1185">Reference proteome</keyword>
<evidence type="ECO:0000256" key="7">
    <source>
        <dbReference type="SAM" id="Coils"/>
    </source>
</evidence>
<dbReference type="PANTHER" id="PTHR25462:SF296">
    <property type="entry name" value="MEIOTIC P26, ISOFORM F"/>
    <property type="match status" value="1"/>
</dbReference>
<evidence type="ECO:0000256" key="3">
    <source>
        <dbReference type="ARBA" id="ARBA00022771"/>
    </source>
</evidence>
<dbReference type="AlphaFoldDB" id="A0A814AM83"/>
<sequence length="1033" mass="119167">MDHDLVTCLSLDSVDDDAGPYNSEKRCIQDSCIRFKHTETNNDLTEPEIHLDNEFGLYDAELLASGARSLLDELSKCHMFIRFDPNKWYDVQKTMNNKPAVERANKYIDTVEEEERERRQMEEDAEKILHEWFPRHRSSDEYVTQADGWSSICQIMEQFVTELQLGPQCPIDYIHWNFGQWMSQAAEDPDNGYCRAHMHICLSVETITRCTEKHIYESLVKSSLTPKNDRYNDALKLKHRLESDIDNLYRLKYDCDMYGNKRMDEDVFSRNRSAENKRNSVNAQNSRCCGRRNSSLYLLALILVRIGIHGTPSVASTGWNSKFLIKIVFLIMTSNDDDFESITRLFDTNALLHCPICERDFNDPRILCSNGHTFCHDCIKNSLQEDGIIKCPICHDTKRLASVHDISQLPKNYTVVTLKNAEHHRLAQLGICELCNKKMSYGRCYHCRKMACFKCMHDHERSIENEQEKEYSELIHLKEHILKKINHFENDFEESKNNAKHLVHQDVEKQHKELKEQEHILNARIDDLYLNHSTSSHEKLQKLKHDVEKDSQELEKINPKKWNSTDRFRLTKHWNDIQRKLDDQHVEFTYKSIATINNRLGEIHLKQHNQDMTQARVPRQQLVRIDPNVFNIKDESNRDQLSREAANLLLHRGAVIHNGQMRHSAAAKGGKLNTGEKNFLVVVVNQKPAQKKRTVITERTTSGPHSFPRDRGSDYRGQGGYSVTFSSKLDDGTDPSTGSLNHSRIDDHLADIEQEGDEYAVRKVVRTHNINVHSTNSNHGDHSINFNDNIPLTPRMPITQINLNHYSKKASQILNGVNESDKFLAPKAIAVTDTNQLIIADTKKHRLIVYDLTMKSARVIKGFLFPDGLCLAGDQYVIITDRHRVSKYDWYHGKLLSFIGSSKKLDPQYISISNGLLYVTAWQRIRPESCAYNAGCIIVYETDGSVQRYIDTDAQSHLNLSVPEGIVCDNSNQLILADRYTSKILSMNSENGQVINFRGDKMKAPHYVCFTNNHTMIVTDVGNNSVQFYEKNN</sequence>
<proteinExistence type="predicted"/>
<feature type="coiled-coil region" evidence="7">
    <location>
        <begin position="104"/>
        <end position="131"/>
    </location>
</feature>
<evidence type="ECO:0000313" key="10">
    <source>
        <dbReference type="EMBL" id="CAF0915598.1"/>
    </source>
</evidence>
<dbReference type="EMBL" id="CAJNOQ010001737">
    <property type="protein sequence ID" value="CAF0915598.1"/>
    <property type="molecule type" value="Genomic_DNA"/>
</dbReference>
<organism evidence="10 12">
    <name type="scientific">Didymodactylos carnosus</name>
    <dbReference type="NCBI Taxonomy" id="1234261"/>
    <lineage>
        <taxon>Eukaryota</taxon>
        <taxon>Metazoa</taxon>
        <taxon>Spiralia</taxon>
        <taxon>Gnathifera</taxon>
        <taxon>Rotifera</taxon>
        <taxon>Eurotatoria</taxon>
        <taxon>Bdelloidea</taxon>
        <taxon>Philodinida</taxon>
        <taxon>Philodinidae</taxon>
        <taxon>Didymodactylos</taxon>
    </lineage>
</organism>
<evidence type="ECO:0000256" key="6">
    <source>
        <dbReference type="PROSITE-ProRule" id="PRU00504"/>
    </source>
</evidence>
<reference evidence="10" key="1">
    <citation type="submission" date="2021-02" db="EMBL/GenBank/DDBJ databases">
        <authorList>
            <person name="Nowell W R."/>
        </authorList>
    </citation>
    <scope>NUCLEOTIDE SEQUENCE</scope>
</reference>